<protein>
    <submittedName>
        <fullName evidence="2">Uncharacterized protein</fullName>
    </submittedName>
</protein>
<dbReference type="Proteomes" id="UP000189674">
    <property type="component" value="Chromosome"/>
</dbReference>
<reference evidence="3" key="1">
    <citation type="submission" date="2017-02" db="EMBL/GenBank/DDBJ databases">
        <title>Comparative genomics and description of representatives of a novel lineage of planctomycetes thriving in anoxic sediments.</title>
        <authorList>
            <person name="Spring S."/>
            <person name="Bunk B."/>
            <person name="Sproer C."/>
        </authorList>
    </citation>
    <scope>NUCLEOTIDE SEQUENCE [LARGE SCALE GENOMIC DNA]</scope>
    <source>
        <strain evidence="3">ST-NAGAB-D1</strain>
    </source>
</reference>
<dbReference type="STRING" id="1936003.STSP2_00151"/>
<evidence type="ECO:0000256" key="1">
    <source>
        <dbReference type="SAM" id="Phobius"/>
    </source>
</evidence>
<keyword evidence="1" id="KW-0472">Membrane</keyword>
<name>A0A1U9NGF6_9BACT</name>
<evidence type="ECO:0000313" key="3">
    <source>
        <dbReference type="Proteomes" id="UP000189674"/>
    </source>
</evidence>
<keyword evidence="1" id="KW-0812">Transmembrane</keyword>
<dbReference type="AlphaFoldDB" id="A0A1U9NGF6"/>
<dbReference type="KEGG" id="alus:STSP2_00151"/>
<dbReference type="RefSeq" id="WP_146658918.1">
    <property type="nucleotide sequence ID" value="NZ_CP019791.1"/>
</dbReference>
<keyword evidence="3" id="KW-1185">Reference proteome</keyword>
<gene>
    <name evidence="2" type="ORF">STSP2_00151</name>
</gene>
<dbReference type="EMBL" id="CP019791">
    <property type="protein sequence ID" value="AQT67013.1"/>
    <property type="molecule type" value="Genomic_DNA"/>
</dbReference>
<sequence>MSSESGKTNQSARRSQANFTIGGIVLVIFVMIAGILQLCGCEPKDNRQTYEKGCIELLGGIVDEKVKYHKLQIGNAAEPLYAMADIPEIYIEKLNGELISLKEVTAEYLQRNADTTIPANELNGWPPNTTNFKFTERASFKVSEDGRILGLTCGALWTKDGFLEPSVLWNSGKTKRYVFPLNHKEAIELFGQPDKVKKGFQW</sequence>
<feature type="transmembrane region" description="Helical" evidence="1">
    <location>
        <begin position="21"/>
        <end position="38"/>
    </location>
</feature>
<keyword evidence="1" id="KW-1133">Transmembrane helix</keyword>
<organism evidence="2 3">
    <name type="scientific">Anaerohalosphaera lusitana</name>
    <dbReference type="NCBI Taxonomy" id="1936003"/>
    <lineage>
        <taxon>Bacteria</taxon>
        <taxon>Pseudomonadati</taxon>
        <taxon>Planctomycetota</taxon>
        <taxon>Phycisphaerae</taxon>
        <taxon>Sedimentisphaerales</taxon>
        <taxon>Anaerohalosphaeraceae</taxon>
        <taxon>Anaerohalosphaera</taxon>
    </lineage>
</organism>
<evidence type="ECO:0000313" key="2">
    <source>
        <dbReference type="EMBL" id="AQT67013.1"/>
    </source>
</evidence>
<accession>A0A1U9NGF6</accession>
<proteinExistence type="predicted"/>